<evidence type="ECO:0000256" key="3">
    <source>
        <dbReference type="ARBA" id="ARBA00007955"/>
    </source>
</evidence>
<keyword evidence="11" id="KW-0067">ATP-binding</keyword>
<dbReference type="EMBL" id="PDEQ01000004">
    <property type="protein sequence ID" value="PEN13395.1"/>
    <property type="molecule type" value="Genomic_DNA"/>
</dbReference>
<keyword evidence="11" id="KW-0479">Metal-binding</keyword>
<keyword evidence="15" id="KW-1185">Reference proteome</keyword>
<keyword evidence="11" id="KW-0963">Cytoplasm</keyword>
<dbReference type="PROSITE" id="PS01316">
    <property type="entry name" value="ATP_P_PHORIBOSYLTR"/>
    <property type="match status" value="1"/>
</dbReference>
<keyword evidence="8 11" id="KW-0808">Transferase</keyword>
<dbReference type="NCBIfam" id="TIGR00070">
    <property type="entry name" value="hisG"/>
    <property type="match status" value="1"/>
</dbReference>
<evidence type="ECO:0000256" key="5">
    <source>
        <dbReference type="ARBA" id="ARBA00020998"/>
    </source>
</evidence>
<protein>
    <recommendedName>
        <fullName evidence="5 11">ATP phosphoribosyltransferase</fullName>
        <shortName evidence="11">ATP-PRT</shortName>
        <shortName evidence="11">ATP-PRTase</shortName>
        <ecNumber evidence="4 11">2.4.2.17</ecNumber>
    </recommendedName>
</protein>
<feature type="domain" description="Histidine biosynthesis HisG C-terminal" evidence="13">
    <location>
        <begin position="208"/>
        <end position="279"/>
    </location>
</feature>
<evidence type="ECO:0000256" key="7">
    <source>
        <dbReference type="ARBA" id="ARBA00022676"/>
    </source>
</evidence>
<dbReference type="NCBIfam" id="TIGR03455">
    <property type="entry name" value="HisG_C-term"/>
    <property type="match status" value="1"/>
</dbReference>
<evidence type="ECO:0000256" key="2">
    <source>
        <dbReference type="ARBA" id="ARBA00004667"/>
    </source>
</evidence>
<dbReference type="Pfam" id="PF08029">
    <property type="entry name" value="HisG_C"/>
    <property type="match status" value="1"/>
</dbReference>
<name>A0A2A8CXH0_9BACT</name>
<dbReference type="EC" id="2.4.2.17" evidence="4 11"/>
<dbReference type="Proteomes" id="UP000220102">
    <property type="component" value="Unassembled WGS sequence"/>
</dbReference>
<accession>A0A2A8CXH0</accession>
<keyword evidence="6 11" id="KW-0028">Amino-acid biosynthesis</keyword>
<evidence type="ECO:0000256" key="9">
    <source>
        <dbReference type="ARBA" id="ARBA00023102"/>
    </source>
</evidence>
<comment type="activity regulation">
    <text evidence="11">Feedback inhibited by histidine.</text>
</comment>
<keyword evidence="11" id="KW-0460">Magnesium</keyword>
<dbReference type="Gene3D" id="3.30.70.120">
    <property type="match status" value="1"/>
</dbReference>
<dbReference type="SUPFAM" id="SSF53850">
    <property type="entry name" value="Periplasmic binding protein-like II"/>
    <property type="match status" value="1"/>
</dbReference>
<dbReference type="InterPro" id="IPR001348">
    <property type="entry name" value="ATP_PRibTrfase_HisG"/>
</dbReference>
<dbReference type="UniPathway" id="UPA00031">
    <property type="reaction ID" value="UER00006"/>
</dbReference>
<evidence type="ECO:0000256" key="8">
    <source>
        <dbReference type="ARBA" id="ARBA00022679"/>
    </source>
</evidence>
<keyword evidence="11" id="KW-0547">Nucleotide-binding</keyword>
<dbReference type="InterPro" id="IPR013115">
    <property type="entry name" value="HisG_C"/>
</dbReference>
<dbReference type="SUPFAM" id="SSF54913">
    <property type="entry name" value="GlnB-like"/>
    <property type="match status" value="1"/>
</dbReference>
<comment type="caution">
    <text evidence="14">The sequence shown here is derived from an EMBL/GenBank/DDBJ whole genome shotgun (WGS) entry which is preliminary data.</text>
</comment>
<keyword evidence="7 11" id="KW-0328">Glycosyltransferase</keyword>
<comment type="pathway">
    <text evidence="2 11">Amino-acid biosynthesis; L-histidine biosynthesis; L-histidine from 5-phospho-alpha-D-ribose 1-diphosphate: step 1/9.</text>
</comment>
<evidence type="ECO:0000259" key="12">
    <source>
        <dbReference type="Pfam" id="PF01634"/>
    </source>
</evidence>
<dbReference type="Pfam" id="PF01634">
    <property type="entry name" value="HisG"/>
    <property type="match status" value="1"/>
</dbReference>
<comment type="catalytic activity">
    <reaction evidence="1 11">
        <text>1-(5-phospho-beta-D-ribosyl)-ATP + diphosphate = 5-phospho-alpha-D-ribose 1-diphosphate + ATP</text>
        <dbReference type="Rhea" id="RHEA:18473"/>
        <dbReference type="ChEBI" id="CHEBI:30616"/>
        <dbReference type="ChEBI" id="CHEBI:33019"/>
        <dbReference type="ChEBI" id="CHEBI:58017"/>
        <dbReference type="ChEBI" id="CHEBI:73183"/>
        <dbReference type="EC" id="2.4.2.17"/>
    </reaction>
</comment>
<comment type="subcellular location">
    <subcellularLocation>
        <location evidence="11">Cytoplasm</location>
    </subcellularLocation>
</comment>
<sequence length="283" mass="30545">MLQIALPNKGALSDGAVTLAEEAGYHAKRRGRELSVRDADNDVEFIFLRPRDIATYVSKGIVELGVTGLDLLHDSGADVKQLMPLKFGKARFCYAVPKEGGLTPDTFTADTRIATSYDSLVRQDLERRGIDAKVVHLDGAVEISIQLGVADAIADVVQTGRTIDEAGLTTTGDPILNTQAILIAQNNDVAALEPARLFAERIKGILVAREHIVVEYDLPKEHLAKAKDITPGIESPTVSPLSKDGWVAVKAMARQGDINRIMDELTAIGAKGIIVTDIRTCRI</sequence>
<evidence type="ECO:0000256" key="10">
    <source>
        <dbReference type="ARBA" id="ARBA00024861"/>
    </source>
</evidence>
<dbReference type="GO" id="GO:0000105">
    <property type="term" value="P:L-histidine biosynthetic process"/>
    <property type="evidence" value="ECO:0007669"/>
    <property type="project" value="UniProtKB-UniRule"/>
</dbReference>
<dbReference type="RefSeq" id="WP_098075315.1">
    <property type="nucleotide sequence ID" value="NZ_PDEQ01000004.1"/>
</dbReference>
<dbReference type="PANTHER" id="PTHR21403">
    <property type="entry name" value="ATP PHOSPHORIBOSYLTRANSFERASE ATP-PRTASE"/>
    <property type="match status" value="1"/>
</dbReference>
<evidence type="ECO:0000313" key="15">
    <source>
        <dbReference type="Proteomes" id="UP000220102"/>
    </source>
</evidence>
<dbReference type="InterPro" id="IPR018198">
    <property type="entry name" value="ATP_PRibTrfase_CS"/>
</dbReference>
<dbReference type="GO" id="GO:0005737">
    <property type="term" value="C:cytoplasm"/>
    <property type="evidence" value="ECO:0007669"/>
    <property type="project" value="UniProtKB-SubCell"/>
</dbReference>
<feature type="domain" description="ATP phosphoribosyltransferase catalytic" evidence="12">
    <location>
        <begin position="49"/>
        <end position="202"/>
    </location>
</feature>
<dbReference type="InterPro" id="IPR011322">
    <property type="entry name" value="N-reg_PII-like_a/b"/>
</dbReference>
<evidence type="ECO:0000256" key="6">
    <source>
        <dbReference type="ARBA" id="ARBA00022605"/>
    </source>
</evidence>
<dbReference type="InterPro" id="IPR015867">
    <property type="entry name" value="N-reg_PII/ATP_PRibTrfase_C"/>
</dbReference>
<dbReference type="AlphaFoldDB" id="A0A2A8CXH0"/>
<dbReference type="InterPro" id="IPR020621">
    <property type="entry name" value="ATP-PRT_HisG_long"/>
</dbReference>
<proteinExistence type="inferred from homology"/>
<reference evidence="14 15" key="1">
    <citation type="submission" date="2017-10" db="EMBL/GenBank/DDBJ databases">
        <title>Draft genome of Longibacter Salinarum.</title>
        <authorList>
            <person name="Goh K.M."/>
            <person name="Shamsir M.S."/>
            <person name="Lim S.W."/>
        </authorList>
    </citation>
    <scope>NUCLEOTIDE SEQUENCE [LARGE SCALE GENOMIC DNA]</scope>
    <source>
        <strain evidence="14 15">KCTC 52045</strain>
    </source>
</reference>
<dbReference type="OrthoDB" id="9801867at2"/>
<dbReference type="GO" id="GO:0003879">
    <property type="term" value="F:ATP phosphoribosyltransferase activity"/>
    <property type="evidence" value="ECO:0007669"/>
    <property type="project" value="UniProtKB-UniRule"/>
</dbReference>
<dbReference type="HAMAP" id="MF_00079">
    <property type="entry name" value="HisG_Long"/>
    <property type="match status" value="1"/>
</dbReference>
<dbReference type="GO" id="GO:0005524">
    <property type="term" value="F:ATP binding"/>
    <property type="evidence" value="ECO:0007669"/>
    <property type="project" value="UniProtKB-KW"/>
</dbReference>
<organism evidence="14 15">
    <name type="scientific">Longibacter salinarum</name>
    <dbReference type="NCBI Taxonomy" id="1850348"/>
    <lineage>
        <taxon>Bacteria</taxon>
        <taxon>Pseudomonadati</taxon>
        <taxon>Rhodothermota</taxon>
        <taxon>Rhodothermia</taxon>
        <taxon>Rhodothermales</taxon>
        <taxon>Salisaetaceae</taxon>
        <taxon>Longibacter</taxon>
    </lineage>
</organism>
<dbReference type="GO" id="GO:0000287">
    <property type="term" value="F:magnesium ion binding"/>
    <property type="evidence" value="ECO:0007669"/>
    <property type="project" value="UniProtKB-UniRule"/>
</dbReference>
<comment type="function">
    <text evidence="10 11">Catalyzes the condensation of ATP and 5-phosphoribose 1-diphosphate to form N'-(5'-phosphoribosyl)-ATP (PR-ATP). Has a crucial role in the pathway because the rate of histidine biosynthesis seems to be controlled primarily by regulation of HisG enzymatic activity.</text>
</comment>
<dbReference type="Gene3D" id="3.40.190.10">
    <property type="entry name" value="Periplasmic binding protein-like II"/>
    <property type="match status" value="2"/>
</dbReference>
<comment type="similarity">
    <text evidence="3 11">Belongs to the ATP phosphoribosyltransferase family. Long subfamily.</text>
</comment>
<evidence type="ECO:0000313" key="14">
    <source>
        <dbReference type="EMBL" id="PEN13395.1"/>
    </source>
</evidence>
<keyword evidence="9 11" id="KW-0368">Histidine biosynthesis</keyword>
<dbReference type="InterPro" id="IPR013820">
    <property type="entry name" value="ATP_PRibTrfase_cat"/>
</dbReference>
<evidence type="ECO:0000256" key="4">
    <source>
        <dbReference type="ARBA" id="ARBA00011946"/>
    </source>
</evidence>
<dbReference type="PANTHER" id="PTHR21403:SF8">
    <property type="entry name" value="ATP PHOSPHORIBOSYLTRANSFERASE"/>
    <property type="match status" value="1"/>
</dbReference>
<evidence type="ECO:0000259" key="13">
    <source>
        <dbReference type="Pfam" id="PF08029"/>
    </source>
</evidence>
<evidence type="ECO:0000256" key="1">
    <source>
        <dbReference type="ARBA" id="ARBA00000915"/>
    </source>
</evidence>
<comment type="cofactor">
    <cofactor evidence="11">
        <name>Mg(2+)</name>
        <dbReference type="ChEBI" id="CHEBI:18420"/>
    </cofactor>
</comment>
<evidence type="ECO:0000256" key="11">
    <source>
        <dbReference type="HAMAP-Rule" id="MF_00079"/>
    </source>
</evidence>
<gene>
    <name evidence="11" type="primary">hisG</name>
    <name evidence="14" type="ORF">CRI94_08695</name>
</gene>